<dbReference type="RefSeq" id="WP_205158428.1">
    <property type="nucleotide sequence ID" value="NZ_JAFEUM010000003.1"/>
</dbReference>
<organism evidence="1 2">
    <name type="scientific">Vibrio ulleungensis</name>
    <dbReference type="NCBI Taxonomy" id="2807619"/>
    <lineage>
        <taxon>Bacteria</taxon>
        <taxon>Pseudomonadati</taxon>
        <taxon>Pseudomonadota</taxon>
        <taxon>Gammaproteobacteria</taxon>
        <taxon>Vibrionales</taxon>
        <taxon>Vibrionaceae</taxon>
        <taxon>Vibrio</taxon>
    </lineage>
</organism>
<evidence type="ECO:0000313" key="1">
    <source>
        <dbReference type="EMBL" id="MBM7036882.1"/>
    </source>
</evidence>
<evidence type="ECO:0000313" key="2">
    <source>
        <dbReference type="Proteomes" id="UP000809621"/>
    </source>
</evidence>
<dbReference type="Proteomes" id="UP000809621">
    <property type="component" value="Unassembled WGS sequence"/>
</dbReference>
<evidence type="ECO:0008006" key="3">
    <source>
        <dbReference type="Google" id="ProtNLM"/>
    </source>
</evidence>
<dbReference type="Gene3D" id="3.30.530.20">
    <property type="match status" value="1"/>
</dbReference>
<dbReference type="InterPro" id="IPR023393">
    <property type="entry name" value="START-like_dom_sf"/>
</dbReference>
<dbReference type="EMBL" id="JAFEUM010000003">
    <property type="protein sequence ID" value="MBM7036882.1"/>
    <property type="molecule type" value="Genomic_DNA"/>
</dbReference>
<accession>A0ABS2HLY2</accession>
<proteinExistence type="predicted"/>
<sequence>MLILHKVSDIVTQSKTYSFEINHLYNGIDAERFWTFLLDLDWYTQSDIMKGEMLLVEKGQKHPQGLGAIRRLTIDTIELTEKIVGFRPHEYFSYQVQPGGKGMPVHNYTGEFYLIPHKDGMMFRYVGSYQQKYFGTGALLKWLFRSRIKTMLPIWEKGYHTYYQ</sequence>
<name>A0ABS2HLY2_9VIBR</name>
<keyword evidence="2" id="KW-1185">Reference proteome</keyword>
<protein>
    <recommendedName>
        <fullName evidence="3">SRPBCC family protein</fullName>
    </recommendedName>
</protein>
<reference evidence="1 2" key="1">
    <citation type="submission" date="2021-02" db="EMBL/GenBank/DDBJ databases">
        <authorList>
            <person name="Park J.-S."/>
        </authorList>
    </citation>
    <scope>NUCLEOTIDE SEQUENCE [LARGE SCALE GENOMIC DNA]</scope>
    <source>
        <strain evidence="1 2">188UL20-2</strain>
    </source>
</reference>
<gene>
    <name evidence="1" type="ORF">JQC93_10760</name>
</gene>
<dbReference type="SUPFAM" id="SSF55961">
    <property type="entry name" value="Bet v1-like"/>
    <property type="match status" value="1"/>
</dbReference>
<comment type="caution">
    <text evidence="1">The sequence shown here is derived from an EMBL/GenBank/DDBJ whole genome shotgun (WGS) entry which is preliminary data.</text>
</comment>